<name>A0A6J8FQV7_LEIDO</name>
<feature type="region of interest" description="Disordered" evidence="1">
    <location>
        <begin position="478"/>
        <end position="512"/>
    </location>
</feature>
<feature type="region of interest" description="Disordered" evidence="1">
    <location>
        <begin position="1264"/>
        <end position="1284"/>
    </location>
</feature>
<feature type="compositionally biased region" description="Low complexity" evidence="1">
    <location>
        <begin position="1324"/>
        <end position="1336"/>
    </location>
</feature>
<evidence type="ECO:0000313" key="2">
    <source>
        <dbReference type="EMBL" id="CAC5434679.1"/>
    </source>
</evidence>
<dbReference type="Proteomes" id="UP000601710">
    <property type="component" value="Chromosome 36"/>
</dbReference>
<feature type="compositionally biased region" description="Polar residues" evidence="1">
    <location>
        <begin position="158"/>
        <end position="172"/>
    </location>
</feature>
<reference evidence="2" key="1">
    <citation type="submission" date="2020-06" db="EMBL/GenBank/DDBJ databases">
        <authorList>
            <person name="Camacho E."/>
            <person name="Gonzalez-de la Fuente S."/>
            <person name="Rastrojo A."/>
            <person name="Peiro-Pastor R."/>
            <person name="Solana JC."/>
            <person name="Tabera L."/>
            <person name="Gamarro F."/>
            <person name="Carrasco-Ramiro F."/>
            <person name="Requena JM."/>
            <person name="Aguado B."/>
        </authorList>
    </citation>
    <scope>NUCLEOTIDE SEQUENCE</scope>
</reference>
<protein>
    <submittedName>
        <fullName evidence="2">Hypothetical_protein_conserved</fullName>
    </submittedName>
</protein>
<dbReference type="EMBL" id="LR812656">
    <property type="protein sequence ID" value="CAC5434679.1"/>
    <property type="molecule type" value="Genomic_DNA"/>
</dbReference>
<evidence type="ECO:0000256" key="1">
    <source>
        <dbReference type="SAM" id="MobiDB-lite"/>
    </source>
</evidence>
<dbReference type="VEuPathDB" id="TriTrypDB:LdBPK_361090.1"/>
<dbReference type="VEuPathDB" id="TriTrypDB:LdCL_360016000"/>
<gene>
    <name evidence="2" type="ORF">LDHU3_36.1430</name>
</gene>
<organism evidence="2 3">
    <name type="scientific">Leishmania donovani</name>
    <dbReference type="NCBI Taxonomy" id="5661"/>
    <lineage>
        <taxon>Eukaryota</taxon>
        <taxon>Discoba</taxon>
        <taxon>Euglenozoa</taxon>
        <taxon>Kinetoplastea</taxon>
        <taxon>Metakinetoplastina</taxon>
        <taxon>Trypanosomatida</taxon>
        <taxon>Trypanosomatidae</taxon>
        <taxon>Leishmaniinae</taxon>
        <taxon>Leishmania</taxon>
    </lineage>
</organism>
<sequence>MRPLCFRAVGSLHPSQRAASHHDTASSTRCAWRCLSTATENSQENAAADCTPPPLEQAFASPLPGPVAAHSVSLSPIGSAILCSHLSQRQMRQRQRRWGALWRYRWESHSPRAMPTPLLVTSALISGSPRTSICAPHADVPEDTGAKTAPCDAERGSLVNTSSPSHSRSLSMASAECEAKEGTRPRAHTGSAGAAAAAAADSVALSSTRNAAAGASTVEDPLLSFLDSHEEDAALLLAMWTSLHRSCVFGSTLSESLVLQVRYFLHSLLRHRAIGAAVTFYYRLMGIGVQLRQSDLLLLFSSLTYENAASTEEAQLRKAAETAAMESHRKIWAQRRRQLRLSAARTRTADAPGQSQREGGGEGRDKVLAVQTGVLSAGVKKTGAPAFCEEGPTRVNATATESVQETASHTRIVRATHIAEGGSVAVSSAPRWARGEVGDEVHPPGSIARRTAFHQQPEWVKRWILYEASMGTLDDLDEVEDASRPSTPSTSSSTDALLSTSDAQADTAAQPEQVMRGMEVAAIVEHLHLLTLGAMQRDHLSATEANIPPPSPRRPQRCTSKLSRSWSIERAYWKEALDLVRSAYSAAPRHRALSECGDTLFPRAAEDLLLPTEVVLALQSMLREVQSWEGTLSLLRLSVPEAKRRDAEPPRAVGMSSDCFLRGAVLFMALAAPAQPWKTQAKVEAWMHRVMLPRLARDARAQTEATSTATAATAALHALWLSHLCSVKASRPDEFVALGEEAAAYLTSPSVQRAIHGDLTLMMEEICVSTERAVDALHQTAQRAVQHRRASEVLAKSIRTGAYRVENGKGKHELGRDPENDHMTDPLSMTSVAAPPTVMDGMRCSLLSDYATKSPLSPSALLSSDSVDAFALCCAAVKETVWLRFTTAASTSPAAVAVEVLQFLEQNVHGPSGLLNVFQLLYGSSASRMARNGKGSTLTPTENTPAAPECAYVSCVLAITLLQLVQLLCSPPGQQQRRYGCHMWSGAELVLLAEHAAKVLERIAAAQVQQAPWRWAVEERLKELATVTARTVRLVVRQLDIHHMNEKVMFGAVADQDVELFALLARVLNTSSELMVASCASDASRVSSYSPVWRILTSTCSPRILQGVHLCFRSSSALGKRVRYRLCRRDADNLEHWIQPPRSRQRTSACLRGAGGAALLSSKRSVKAIDAGGAAAVGRYTGRDFPLMLSLRDSVYKIMSRERTSAGVGRALQRLAAATANWKASLLLCELVTKDVSLARGTCTVDFFATALDRMAQDVARSSAAAQAEARTPRSQGNDVVPSRKRCGTLAAPRASGPPNLWLSAIDVFWSAVDHVGQAEAAAAQDSDSSALANSARTPASNPVSVEAQERAVLARLLLPLLRFSRAVNQREVGRQWRRTWAAMYATQEKKNPQWRQQNIEALSVLGDAAALTHCVADYHICGSEALLCSVAVRHGDWHAALVTVFQTYGAVEERHATGTPYSLVVARTILTLLAKSPMNLSNTAMRLRTVQRETWDEECSLAVVRLLLRGRRWRLAIAHVDEALGLPDMQRVRALVLVDPAGCLRQGASPSAPTAATLVRYAQLLTAVLRATAIGGDSERAPAYYDAFKALVRYVFGEVVDIDTLHTAEDTWQRGDDALDAALDMTHFTEREEKHASGSEDQVHEAVRELAPRARILFFRAMTKKMLASHAGKG</sequence>
<proteinExistence type="predicted"/>
<evidence type="ECO:0000313" key="3">
    <source>
        <dbReference type="Proteomes" id="UP000601710"/>
    </source>
</evidence>
<feature type="region of interest" description="Disordered" evidence="1">
    <location>
        <begin position="135"/>
        <end position="193"/>
    </location>
</feature>
<dbReference type="VEuPathDB" id="TriTrypDB:LDHU3_36.1430"/>
<feature type="compositionally biased region" description="Low complexity" evidence="1">
    <location>
        <begin position="485"/>
        <end position="503"/>
    </location>
</feature>
<feature type="region of interest" description="Disordered" evidence="1">
    <location>
        <begin position="343"/>
        <end position="364"/>
    </location>
</feature>
<feature type="region of interest" description="Disordered" evidence="1">
    <location>
        <begin position="1324"/>
        <end position="1343"/>
    </location>
</feature>
<accession>A0A6J8FQV7</accession>